<evidence type="ECO:0000313" key="9">
    <source>
        <dbReference type="Proteomes" id="UP001358586"/>
    </source>
</evidence>
<dbReference type="InterPro" id="IPR001609">
    <property type="entry name" value="Myosin_head_motor_dom-like"/>
</dbReference>
<dbReference type="Proteomes" id="UP001358586">
    <property type="component" value="Chromosome 5"/>
</dbReference>
<dbReference type="PANTHER" id="PTHR13140:SF697">
    <property type="entry name" value="OS03G0860700 PROTEIN"/>
    <property type="match status" value="1"/>
</dbReference>
<protein>
    <recommendedName>
        <fullName evidence="7">Myosin motor domain-containing protein</fullName>
    </recommendedName>
</protein>
<dbReference type="EMBL" id="JARKNE010000005">
    <property type="protein sequence ID" value="KAK5833660.1"/>
    <property type="molecule type" value="Genomic_DNA"/>
</dbReference>
<evidence type="ECO:0000256" key="4">
    <source>
        <dbReference type="ARBA" id="ARBA00023175"/>
    </source>
</evidence>
<dbReference type="PROSITE" id="PS51456">
    <property type="entry name" value="MYOSIN_MOTOR"/>
    <property type="match status" value="1"/>
</dbReference>
<comment type="caution">
    <text evidence="8">The sequence shown here is derived from an EMBL/GenBank/DDBJ whole genome shotgun (WGS) entry which is preliminary data.</text>
</comment>
<keyword evidence="9" id="KW-1185">Reference proteome</keyword>
<dbReference type="InterPro" id="IPR027417">
    <property type="entry name" value="P-loop_NTPase"/>
</dbReference>
<reference evidence="8 9" key="1">
    <citation type="submission" date="2023-03" db="EMBL/GenBank/DDBJ databases">
        <title>WGS of Gossypium arboreum.</title>
        <authorList>
            <person name="Yu D."/>
        </authorList>
    </citation>
    <scope>NUCLEOTIDE SEQUENCE [LARGE SCALE GENOMIC DNA]</scope>
    <source>
        <tissue evidence="8">Leaf</tissue>
    </source>
</reference>
<evidence type="ECO:0000256" key="2">
    <source>
        <dbReference type="ARBA" id="ARBA00022840"/>
    </source>
</evidence>
<name>A0ABR0Q3D4_GOSAR</name>
<evidence type="ECO:0000256" key="3">
    <source>
        <dbReference type="ARBA" id="ARBA00023123"/>
    </source>
</evidence>
<evidence type="ECO:0000313" key="8">
    <source>
        <dbReference type="EMBL" id="KAK5833660.1"/>
    </source>
</evidence>
<dbReference type="SUPFAM" id="SSF52540">
    <property type="entry name" value="P-loop containing nucleoside triphosphate hydrolases"/>
    <property type="match status" value="1"/>
</dbReference>
<comment type="caution">
    <text evidence="6">Lacks conserved residue(s) required for the propagation of feature annotation.</text>
</comment>
<evidence type="ECO:0000256" key="5">
    <source>
        <dbReference type="ARBA" id="ARBA00023203"/>
    </source>
</evidence>
<dbReference type="Pfam" id="PF00063">
    <property type="entry name" value="Myosin_head"/>
    <property type="match status" value="1"/>
</dbReference>
<proteinExistence type="inferred from homology"/>
<gene>
    <name evidence="8" type="ORF">PVK06_017513</name>
</gene>
<sequence>MLRLLGTITQEGRISGAAIRSYLLERSRVCQVSDPKRNYHCFYMLCTAPPELIREEESTKKARSASTTKNSTSMKTRKWSVIGLGLYTNMKTREQTFYFGLRSNTTVRSDINCKLFSEVEITK</sequence>
<keyword evidence="3 6" id="KW-0518">Myosin</keyword>
<evidence type="ECO:0000256" key="1">
    <source>
        <dbReference type="ARBA" id="ARBA00022741"/>
    </source>
</evidence>
<accession>A0ABR0Q3D4</accession>
<dbReference type="Gene3D" id="3.40.850.10">
    <property type="entry name" value="Kinesin motor domain"/>
    <property type="match status" value="1"/>
</dbReference>
<evidence type="ECO:0000256" key="6">
    <source>
        <dbReference type="PROSITE-ProRule" id="PRU00782"/>
    </source>
</evidence>
<keyword evidence="4" id="KW-0505">Motor protein</keyword>
<keyword evidence="5 6" id="KW-0009">Actin-binding</keyword>
<comment type="similarity">
    <text evidence="6">Belongs to the TRAFAC class myosin-kinesin ATPase superfamily. Myosin family.</text>
</comment>
<keyword evidence="2" id="KW-0067">ATP-binding</keyword>
<dbReference type="PANTHER" id="PTHR13140">
    <property type="entry name" value="MYOSIN"/>
    <property type="match status" value="1"/>
</dbReference>
<evidence type="ECO:0000259" key="7">
    <source>
        <dbReference type="PROSITE" id="PS51456"/>
    </source>
</evidence>
<dbReference type="InterPro" id="IPR036961">
    <property type="entry name" value="Kinesin_motor_dom_sf"/>
</dbReference>
<organism evidence="8 9">
    <name type="scientific">Gossypium arboreum</name>
    <name type="common">Tree cotton</name>
    <name type="synonym">Gossypium nanking</name>
    <dbReference type="NCBI Taxonomy" id="29729"/>
    <lineage>
        <taxon>Eukaryota</taxon>
        <taxon>Viridiplantae</taxon>
        <taxon>Streptophyta</taxon>
        <taxon>Embryophyta</taxon>
        <taxon>Tracheophyta</taxon>
        <taxon>Spermatophyta</taxon>
        <taxon>Magnoliopsida</taxon>
        <taxon>eudicotyledons</taxon>
        <taxon>Gunneridae</taxon>
        <taxon>Pentapetalae</taxon>
        <taxon>rosids</taxon>
        <taxon>malvids</taxon>
        <taxon>Malvales</taxon>
        <taxon>Malvaceae</taxon>
        <taxon>Malvoideae</taxon>
        <taxon>Gossypium</taxon>
    </lineage>
</organism>
<keyword evidence="1" id="KW-0547">Nucleotide-binding</keyword>
<feature type="domain" description="Myosin motor" evidence="7">
    <location>
        <begin position="1"/>
        <end position="123"/>
    </location>
</feature>